<reference evidence="2" key="2">
    <citation type="submission" date="2023-03" db="EMBL/GenBank/DDBJ databases">
        <authorList>
            <person name="Inwood S.N."/>
            <person name="Skelly J.G."/>
            <person name="Guhlin J."/>
            <person name="Harrop T.W.R."/>
            <person name="Goldson S.G."/>
            <person name="Dearden P.K."/>
        </authorList>
    </citation>
    <scope>NUCLEOTIDE SEQUENCE</scope>
    <source>
        <strain evidence="2">Irish</strain>
        <tissue evidence="2">Whole body</tissue>
    </source>
</reference>
<proteinExistence type="predicted"/>
<dbReference type="InterPro" id="IPR049012">
    <property type="entry name" value="Mutator_transp_dom"/>
</dbReference>
<gene>
    <name evidence="2" type="ORF">PV328_004094</name>
</gene>
<sequence length="195" mass="21958">MSHCQNQLRDKGKFVKQKVLNKRKKAILAMNKAKKLKKETPNLENNLSSGRRIVELVELGKNLKCCVCQRVLSLENITNETRKGLHSILNVNCNECSIETIVPTGKIHTTKSEVKHSDVNTKAVLGAVHSGFGHTALNKFLAAMNIPPISWSLYKRYEREIGPAIEEAAKESCRRGAEEERQLIVDKLDELKTKL</sequence>
<dbReference type="SUPFAM" id="SSF50242">
    <property type="entry name" value="TIMP-like"/>
    <property type="match status" value="1"/>
</dbReference>
<comment type="caution">
    <text evidence="2">The sequence shown here is derived from an EMBL/GenBank/DDBJ whole genome shotgun (WGS) entry which is preliminary data.</text>
</comment>
<dbReference type="EMBL" id="JAQQBS010001422">
    <property type="protein sequence ID" value="KAK0165590.1"/>
    <property type="molecule type" value="Genomic_DNA"/>
</dbReference>
<keyword evidence="3" id="KW-1185">Reference proteome</keyword>
<accession>A0AA39F9S3</accession>
<protein>
    <recommendedName>
        <fullName evidence="1">Mutator-like transposase domain-containing protein</fullName>
    </recommendedName>
</protein>
<dbReference type="AlphaFoldDB" id="A0AA39F9S3"/>
<dbReference type="Proteomes" id="UP001168990">
    <property type="component" value="Unassembled WGS sequence"/>
</dbReference>
<reference evidence="2" key="1">
    <citation type="journal article" date="2023" name="bioRxiv">
        <title>Scaffold-level genome assemblies of two parasitoid biocontrol wasps reveal the parthenogenesis mechanism and an associated novel virus.</title>
        <authorList>
            <person name="Inwood S."/>
            <person name="Skelly J."/>
            <person name="Guhlin J."/>
            <person name="Harrop T."/>
            <person name="Goldson S."/>
            <person name="Dearden P."/>
        </authorList>
    </citation>
    <scope>NUCLEOTIDE SEQUENCE</scope>
    <source>
        <strain evidence="2">Irish</strain>
        <tissue evidence="2">Whole body</tissue>
    </source>
</reference>
<dbReference type="Pfam" id="PF20700">
    <property type="entry name" value="Mutator"/>
    <property type="match status" value="1"/>
</dbReference>
<organism evidence="2 3">
    <name type="scientific">Microctonus aethiopoides</name>
    <dbReference type="NCBI Taxonomy" id="144406"/>
    <lineage>
        <taxon>Eukaryota</taxon>
        <taxon>Metazoa</taxon>
        <taxon>Ecdysozoa</taxon>
        <taxon>Arthropoda</taxon>
        <taxon>Hexapoda</taxon>
        <taxon>Insecta</taxon>
        <taxon>Pterygota</taxon>
        <taxon>Neoptera</taxon>
        <taxon>Endopterygota</taxon>
        <taxon>Hymenoptera</taxon>
        <taxon>Apocrita</taxon>
        <taxon>Ichneumonoidea</taxon>
        <taxon>Braconidae</taxon>
        <taxon>Euphorinae</taxon>
        <taxon>Microctonus</taxon>
    </lineage>
</organism>
<feature type="domain" description="Mutator-like transposase" evidence="1">
    <location>
        <begin position="50"/>
        <end position="187"/>
    </location>
</feature>
<evidence type="ECO:0000259" key="1">
    <source>
        <dbReference type="Pfam" id="PF20700"/>
    </source>
</evidence>
<name>A0AA39F9S3_9HYME</name>
<evidence type="ECO:0000313" key="3">
    <source>
        <dbReference type="Proteomes" id="UP001168990"/>
    </source>
</evidence>
<dbReference type="InterPro" id="IPR008993">
    <property type="entry name" value="TIMP-like_OB-fold"/>
</dbReference>
<evidence type="ECO:0000313" key="2">
    <source>
        <dbReference type="EMBL" id="KAK0165590.1"/>
    </source>
</evidence>